<feature type="compositionally biased region" description="Low complexity" evidence="4">
    <location>
        <begin position="504"/>
        <end position="537"/>
    </location>
</feature>
<feature type="region of interest" description="Disordered" evidence="4">
    <location>
        <begin position="504"/>
        <end position="547"/>
    </location>
</feature>
<organism evidence="5 6">
    <name type="scientific">Achromobacter kerstersii</name>
    <dbReference type="NCBI Taxonomy" id="1353890"/>
    <lineage>
        <taxon>Bacteria</taxon>
        <taxon>Pseudomonadati</taxon>
        <taxon>Pseudomonadota</taxon>
        <taxon>Betaproteobacteria</taxon>
        <taxon>Burkholderiales</taxon>
        <taxon>Alcaligenaceae</taxon>
        <taxon>Achromobacter</taxon>
    </lineage>
</organism>
<dbReference type="PANTHER" id="PTHR30203:SF32">
    <property type="entry name" value="CATION EFFLUX SYSTEM PROTEIN CUSC"/>
    <property type="match status" value="1"/>
</dbReference>
<gene>
    <name evidence="5" type="primary">oprM_1</name>
    <name evidence="5" type="ORF">LMG3441_00031</name>
</gene>
<comment type="similarity">
    <text evidence="1 2">Belongs to the outer membrane factor (OMF) (TC 1.B.17) family.</text>
</comment>
<feature type="chain" id="PRO_5029038387" evidence="2">
    <location>
        <begin position="24"/>
        <end position="547"/>
    </location>
</feature>
<evidence type="ECO:0000256" key="4">
    <source>
        <dbReference type="SAM" id="MobiDB-lite"/>
    </source>
</evidence>
<dbReference type="GO" id="GO:0015562">
    <property type="term" value="F:efflux transmembrane transporter activity"/>
    <property type="evidence" value="ECO:0007669"/>
    <property type="project" value="InterPro"/>
</dbReference>
<keyword evidence="2" id="KW-0812">Transmembrane</keyword>
<keyword evidence="6" id="KW-1185">Reference proteome</keyword>
<evidence type="ECO:0000256" key="1">
    <source>
        <dbReference type="ARBA" id="ARBA00007613"/>
    </source>
</evidence>
<feature type="coiled-coil region" evidence="3">
    <location>
        <begin position="227"/>
        <end position="254"/>
    </location>
</feature>
<comment type="subcellular location">
    <subcellularLocation>
        <location evidence="2">Cell membrane</location>
        <topology evidence="2">Lipid-anchor</topology>
    </subcellularLocation>
</comment>
<keyword evidence="2" id="KW-0732">Signal</keyword>
<reference evidence="5 6" key="1">
    <citation type="submission" date="2020-04" db="EMBL/GenBank/DDBJ databases">
        <authorList>
            <person name="De Canck E."/>
        </authorList>
    </citation>
    <scope>NUCLEOTIDE SEQUENCE [LARGE SCALE GENOMIC DNA]</scope>
    <source>
        <strain evidence="5 6">LMG 3441</strain>
    </source>
</reference>
<keyword evidence="2" id="KW-1134">Transmembrane beta strand</keyword>
<dbReference type="Gene3D" id="2.20.200.10">
    <property type="entry name" value="Outer membrane efflux proteins (OEP)"/>
    <property type="match status" value="1"/>
</dbReference>
<dbReference type="SUPFAM" id="SSF56954">
    <property type="entry name" value="Outer membrane efflux proteins (OEP)"/>
    <property type="match status" value="1"/>
</dbReference>
<evidence type="ECO:0000313" key="6">
    <source>
        <dbReference type="Proteomes" id="UP000494269"/>
    </source>
</evidence>
<dbReference type="Gene3D" id="1.20.1600.10">
    <property type="entry name" value="Outer membrane efflux proteins (OEP)"/>
    <property type="match status" value="1"/>
</dbReference>
<dbReference type="InterPro" id="IPR010131">
    <property type="entry name" value="MdtP/NodT-like"/>
</dbReference>
<dbReference type="AlphaFoldDB" id="A0A6S6YZI9"/>
<protein>
    <submittedName>
        <fullName evidence="5">Outer membrane protein OprM</fullName>
    </submittedName>
</protein>
<evidence type="ECO:0000256" key="3">
    <source>
        <dbReference type="SAM" id="Coils"/>
    </source>
</evidence>
<dbReference type="PROSITE" id="PS51257">
    <property type="entry name" value="PROKAR_LIPOPROTEIN"/>
    <property type="match status" value="1"/>
</dbReference>
<evidence type="ECO:0000313" key="5">
    <source>
        <dbReference type="EMBL" id="CAB3650627.1"/>
    </source>
</evidence>
<dbReference type="Pfam" id="PF02321">
    <property type="entry name" value="OEP"/>
    <property type="match status" value="2"/>
</dbReference>
<keyword evidence="3" id="KW-0175">Coiled coil</keyword>
<proteinExistence type="inferred from homology"/>
<dbReference type="NCBIfam" id="TIGR01845">
    <property type="entry name" value="outer_NodT"/>
    <property type="match status" value="1"/>
</dbReference>
<dbReference type="Proteomes" id="UP000494269">
    <property type="component" value="Unassembled WGS sequence"/>
</dbReference>
<sequence length="547" mass="57848">MKFPMRTLLSVSLAAALAGCSLAPTYERPDAPVDAAYPTGPAYKADGSQAALGMSTADIGWRDFFSDPLLQQLIELSLANNRDLRVAALNVEAARAQYRIQRADLMPSVGIAGQESAQRTPADLSASGRATTSHSYQVGAAMSAWELDLFGRIRSLSDKALESYLALDETRTATQLTLIAEVANAYLTLRADQELLSLTRDTLKSQEDSFQLTKQSYDQGLATALDLSQAEVSLRTAQRNLSQYTRQAAQDRNALTLLVGQPMSPEITAALDQAMKLDDGMLPTTLPAGLPSDLLARRPDIRAAEHQLKGANANIGAARAAFFPTISLTGQAGTASASLGGLFDGGSGAWSFVPQITVPIFAGGSLLAGLDLAKVQKNIQVAQYEKSIQTGFREVADALAGRGTLDDQIQAQRLLVNANQRAYDASDQRFRQGIDDYLSVLDSQRSLYSAQQALVDTRLARLSNLVTLYKVLGGGWTERTVMAQQSAGQSAAQPVVQPAAQPAVQPGVQPAVQPGVQPAVQPGVQPAVQPGAQPASQTAPAVTGSGS</sequence>
<feature type="signal peptide" evidence="2">
    <location>
        <begin position="1"/>
        <end position="23"/>
    </location>
</feature>
<keyword evidence="2" id="KW-0564">Palmitate</keyword>
<evidence type="ECO:0000256" key="2">
    <source>
        <dbReference type="RuleBase" id="RU362097"/>
    </source>
</evidence>
<keyword evidence="2" id="KW-0449">Lipoprotein</keyword>
<accession>A0A6S6YZI9</accession>
<dbReference type="EMBL" id="CADIJQ010000001">
    <property type="protein sequence ID" value="CAB3650627.1"/>
    <property type="molecule type" value="Genomic_DNA"/>
</dbReference>
<dbReference type="PANTHER" id="PTHR30203">
    <property type="entry name" value="OUTER MEMBRANE CATION EFFLUX PROTEIN"/>
    <property type="match status" value="1"/>
</dbReference>
<dbReference type="InterPro" id="IPR003423">
    <property type="entry name" value="OMP_efflux"/>
</dbReference>
<keyword evidence="2" id="KW-0472">Membrane</keyword>
<dbReference type="GO" id="GO:0005886">
    <property type="term" value="C:plasma membrane"/>
    <property type="evidence" value="ECO:0007669"/>
    <property type="project" value="UniProtKB-SubCell"/>
</dbReference>
<name>A0A6S6YZI9_9BURK</name>